<evidence type="ECO:0000256" key="13">
    <source>
        <dbReference type="PIRSR" id="PIRSR602401-1"/>
    </source>
</evidence>
<dbReference type="GO" id="GO:0020037">
    <property type="term" value="F:heme binding"/>
    <property type="evidence" value="ECO:0007669"/>
    <property type="project" value="InterPro"/>
</dbReference>
<dbReference type="PANTHER" id="PTHR46300">
    <property type="entry name" value="P450, PUTATIVE (EUROFUNG)-RELATED-RELATED"/>
    <property type="match status" value="1"/>
</dbReference>
<comment type="cofactor">
    <cofactor evidence="1 13">
        <name>heme</name>
        <dbReference type="ChEBI" id="CHEBI:30413"/>
    </cofactor>
</comment>
<keyword evidence="6" id="KW-0812">Transmembrane</keyword>
<name>M2QKH7_CERS8</name>
<sequence length="497" mass="56883">MTPNIILTTSLIGILLAFWWKRFKSQANTYWGSPLPPGPSPLPLIGNVFDMPNNYPWKVYAKWAKTYGDVVHLQVLGKHIIVLHSLDASRDLLDGRSSIYQDREVTEIVKLTGWDWNLAMMRYGQEWREHRRLIHQYMNQRAVHTYIPHVRDGTRHLLQRLHRDPKDYVYHVRYSIAEIALSMTYGIHAKDNDDHYVHLIASAIESVEQGLLPGSFWVDFMPALKHVPSWMPGAGWQKKVADWKGETDAVRKVPWENMLYPTHTQVNRQIPPIAAQMEERLSDLEDDACRRMHQTSQNTSAVIYAAAADTILSTLRTFILAMVLNPEAQKRAQRELDNVVGPGRLPDLSDFHSLPYTRALMKECMRWQQVVPLNFPRRCTSDNEYRGWLIPAGALVFQISWSILHDPETFPDPEDFRPECWLKDGVLNPDVLDPAAVIFGAGRRICPGRHFADIALSLSIARILHIFEITPILDADGTPKKPEVKMTSGLMSCVDSC</sequence>
<evidence type="ECO:0000256" key="6">
    <source>
        <dbReference type="ARBA" id="ARBA00022692"/>
    </source>
</evidence>
<dbReference type="SUPFAM" id="SSF48264">
    <property type="entry name" value="Cytochrome P450"/>
    <property type="match status" value="1"/>
</dbReference>
<evidence type="ECO:0000256" key="12">
    <source>
        <dbReference type="ARBA" id="ARBA00023136"/>
    </source>
</evidence>
<dbReference type="OrthoDB" id="2789670at2759"/>
<dbReference type="InterPro" id="IPR001128">
    <property type="entry name" value="Cyt_P450"/>
</dbReference>
<accession>M2QKH7</accession>
<comment type="subcellular location">
    <subcellularLocation>
        <location evidence="2">Membrane</location>
        <topology evidence="2">Single-pass membrane protein</topology>
    </subcellularLocation>
</comment>
<keyword evidence="8" id="KW-1133">Transmembrane helix</keyword>
<keyword evidence="12" id="KW-0472">Membrane</keyword>
<dbReference type="AlphaFoldDB" id="M2QKH7"/>
<dbReference type="STRING" id="914234.M2QKH7"/>
<evidence type="ECO:0000256" key="4">
    <source>
        <dbReference type="ARBA" id="ARBA00010617"/>
    </source>
</evidence>
<keyword evidence="16" id="KW-1185">Reference proteome</keyword>
<organism evidence="15 16">
    <name type="scientific">Ceriporiopsis subvermispora (strain B)</name>
    <name type="common">White-rot fungus</name>
    <name type="synonym">Gelatoporia subvermispora</name>
    <dbReference type="NCBI Taxonomy" id="914234"/>
    <lineage>
        <taxon>Eukaryota</taxon>
        <taxon>Fungi</taxon>
        <taxon>Dikarya</taxon>
        <taxon>Basidiomycota</taxon>
        <taxon>Agaricomycotina</taxon>
        <taxon>Agaricomycetes</taxon>
        <taxon>Polyporales</taxon>
        <taxon>Gelatoporiaceae</taxon>
        <taxon>Gelatoporia</taxon>
    </lineage>
</organism>
<evidence type="ECO:0000256" key="9">
    <source>
        <dbReference type="ARBA" id="ARBA00023002"/>
    </source>
</evidence>
<dbReference type="PROSITE" id="PS00086">
    <property type="entry name" value="CYTOCHROME_P450"/>
    <property type="match status" value="1"/>
</dbReference>
<dbReference type="EMBL" id="KB445796">
    <property type="protein sequence ID" value="EMD37513.1"/>
    <property type="molecule type" value="Genomic_DNA"/>
</dbReference>
<evidence type="ECO:0000256" key="14">
    <source>
        <dbReference type="RuleBase" id="RU000461"/>
    </source>
</evidence>
<dbReference type="GO" id="GO:0016020">
    <property type="term" value="C:membrane"/>
    <property type="evidence" value="ECO:0007669"/>
    <property type="project" value="UniProtKB-SubCell"/>
</dbReference>
<feature type="binding site" description="axial binding residue" evidence="13">
    <location>
        <position position="446"/>
    </location>
    <ligand>
        <name>heme</name>
        <dbReference type="ChEBI" id="CHEBI:30413"/>
    </ligand>
    <ligandPart>
        <name>Fe</name>
        <dbReference type="ChEBI" id="CHEBI:18248"/>
    </ligandPart>
</feature>
<dbReference type="Pfam" id="PF00067">
    <property type="entry name" value="p450"/>
    <property type="match status" value="1"/>
</dbReference>
<keyword evidence="10 13" id="KW-0408">Iron</keyword>
<comment type="pathway">
    <text evidence="3">Secondary metabolite biosynthesis.</text>
</comment>
<evidence type="ECO:0000256" key="2">
    <source>
        <dbReference type="ARBA" id="ARBA00004167"/>
    </source>
</evidence>
<dbReference type="GO" id="GO:0016705">
    <property type="term" value="F:oxidoreductase activity, acting on paired donors, with incorporation or reduction of molecular oxygen"/>
    <property type="evidence" value="ECO:0007669"/>
    <property type="project" value="InterPro"/>
</dbReference>
<evidence type="ECO:0000256" key="11">
    <source>
        <dbReference type="ARBA" id="ARBA00023033"/>
    </source>
</evidence>
<evidence type="ECO:0000313" key="16">
    <source>
        <dbReference type="Proteomes" id="UP000016930"/>
    </source>
</evidence>
<dbReference type="PANTHER" id="PTHR46300:SF7">
    <property type="entry name" value="P450, PUTATIVE (EUROFUNG)-RELATED"/>
    <property type="match status" value="1"/>
</dbReference>
<dbReference type="CDD" id="cd11065">
    <property type="entry name" value="CYP64-like"/>
    <property type="match status" value="1"/>
</dbReference>
<dbReference type="Proteomes" id="UP000016930">
    <property type="component" value="Unassembled WGS sequence"/>
</dbReference>
<evidence type="ECO:0000256" key="10">
    <source>
        <dbReference type="ARBA" id="ARBA00023004"/>
    </source>
</evidence>
<keyword evidence="9 14" id="KW-0560">Oxidoreductase</keyword>
<comment type="similarity">
    <text evidence="4 14">Belongs to the cytochrome P450 family.</text>
</comment>
<evidence type="ECO:0000256" key="7">
    <source>
        <dbReference type="ARBA" id="ARBA00022723"/>
    </source>
</evidence>
<keyword evidence="11 14" id="KW-0503">Monooxygenase</keyword>
<dbReference type="GO" id="GO:0005506">
    <property type="term" value="F:iron ion binding"/>
    <property type="evidence" value="ECO:0007669"/>
    <property type="project" value="InterPro"/>
</dbReference>
<protein>
    <recommendedName>
        <fullName evidence="17">Cytochrome P450</fullName>
    </recommendedName>
</protein>
<keyword evidence="7 13" id="KW-0479">Metal-binding</keyword>
<evidence type="ECO:0008006" key="17">
    <source>
        <dbReference type="Google" id="ProtNLM"/>
    </source>
</evidence>
<dbReference type="PRINTS" id="PR00463">
    <property type="entry name" value="EP450I"/>
</dbReference>
<evidence type="ECO:0000313" key="15">
    <source>
        <dbReference type="EMBL" id="EMD37513.1"/>
    </source>
</evidence>
<dbReference type="InterPro" id="IPR036396">
    <property type="entry name" value="Cyt_P450_sf"/>
</dbReference>
<evidence type="ECO:0000256" key="8">
    <source>
        <dbReference type="ARBA" id="ARBA00022989"/>
    </source>
</evidence>
<dbReference type="Gene3D" id="1.10.630.10">
    <property type="entry name" value="Cytochrome P450"/>
    <property type="match status" value="1"/>
</dbReference>
<evidence type="ECO:0000256" key="5">
    <source>
        <dbReference type="ARBA" id="ARBA00022617"/>
    </source>
</evidence>
<dbReference type="InterPro" id="IPR050364">
    <property type="entry name" value="Cytochrome_P450_fung"/>
</dbReference>
<evidence type="ECO:0000256" key="3">
    <source>
        <dbReference type="ARBA" id="ARBA00005179"/>
    </source>
</evidence>
<reference evidence="15 16" key="1">
    <citation type="journal article" date="2012" name="Proc. Natl. Acad. Sci. U.S.A.">
        <title>Comparative genomics of Ceriporiopsis subvermispora and Phanerochaete chrysosporium provide insight into selective ligninolysis.</title>
        <authorList>
            <person name="Fernandez-Fueyo E."/>
            <person name="Ruiz-Duenas F.J."/>
            <person name="Ferreira P."/>
            <person name="Floudas D."/>
            <person name="Hibbett D.S."/>
            <person name="Canessa P."/>
            <person name="Larrondo L.F."/>
            <person name="James T.Y."/>
            <person name="Seelenfreund D."/>
            <person name="Lobos S."/>
            <person name="Polanco R."/>
            <person name="Tello M."/>
            <person name="Honda Y."/>
            <person name="Watanabe T."/>
            <person name="Watanabe T."/>
            <person name="Ryu J.S."/>
            <person name="Kubicek C.P."/>
            <person name="Schmoll M."/>
            <person name="Gaskell J."/>
            <person name="Hammel K.E."/>
            <person name="St John F.J."/>
            <person name="Vanden Wymelenberg A."/>
            <person name="Sabat G."/>
            <person name="Splinter BonDurant S."/>
            <person name="Syed K."/>
            <person name="Yadav J.S."/>
            <person name="Doddapaneni H."/>
            <person name="Subramanian V."/>
            <person name="Lavin J.L."/>
            <person name="Oguiza J.A."/>
            <person name="Perez G."/>
            <person name="Pisabarro A.G."/>
            <person name="Ramirez L."/>
            <person name="Santoyo F."/>
            <person name="Master E."/>
            <person name="Coutinho P.M."/>
            <person name="Henrissat B."/>
            <person name="Lombard V."/>
            <person name="Magnuson J.K."/>
            <person name="Kuees U."/>
            <person name="Hori C."/>
            <person name="Igarashi K."/>
            <person name="Samejima M."/>
            <person name="Held B.W."/>
            <person name="Barry K.W."/>
            <person name="LaButti K.M."/>
            <person name="Lapidus A."/>
            <person name="Lindquist E.A."/>
            <person name="Lucas S.M."/>
            <person name="Riley R."/>
            <person name="Salamov A.A."/>
            <person name="Hoffmeister D."/>
            <person name="Schwenk D."/>
            <person name="Hadar Y."/>
            <person name="Yarden O."/>
            <person name="de Vries R.P."/>
            <person name="Wiebenga A."/>
            <person name="Stenlid J."/>
            <person name="Eastwood D."/>
            <person name="Grigoriev I.V."/>
            <person name="Berka R.M."/>
            <person name="Blanchette R.A."/>
            <person name="Kersten P."/>
            <person name="Martinez A.T."/>
            <person name="Vicuna R."/>
            <person name="Cullen D."/>
        </authorList>
    </citation>
    <scope>NUCLEOTIDE SEQUENCE [LARGE SCALE GENOMIC DNA]</scope>
    <source>
        <strain evidence="15 16">B</strain>
    </source>
</reference>
<dbReference type="HOGENOM" id="CLU_001570_2_3_1"/>
<dbReference type="InterPro" id="IPR002401">
    <property type="entry name" value="Cyt_P450_E_grp-I"/>
</dbReference>
<dbReference type="InterPro" id="IPR017972">
    <property type="entry name" value="Cyt_P450_CS"/>
</dbReference>
<keyword evidence="5 13" id="KW-0349">Heme</keyword>
<evidence type="ECO:0000256" key="1">
    <source>
        <dbReference type="ARBA" id="ARBA00001971"/>
    </source>
</evidence>
<dbReference type="GO" id="GO:0004497">
    <property type="term" value="F:monooxygenase activity"/>
    <property type="evidence" value="ECO:0007669"/>
    <property type="project" value="UniProtKB-KW"/>
</dbReference>
<gene>
    <name evidence="15" type="ORF">CERSUDRAFT_50154</name>
</gene>
<proteinExistence type="inferred from homology"/>